<protein>
    <submittedName>
        <fullName evidence="1">Uncharacterized protein</fullName>
    </submittedName>
</protein>
<dbReference type="AlphaFoldDB" id="A0A6A6HIR2"/>
<dbReference type="Proteomes" id="UP000800092">
    <property type="component" value="Unassembled WGS sequence"/>
</dbReference>
<dbReference type="EMBL" id="ML991777">
    <property type="protein sequence ID" value="KAF2237996.1"/>
    <property type="molecule type" value="Genomic_DNA"/>
</dbReference>
<proteinExistence type="predicted"/>
<sequence length="211" mass="23383">MALPICILYCCNGGCSRMVQKLTGSGRETPRDVEAPPPIESTNAIVMTQEEIPKAEEGPDAFGKEDYNDIFVIGDDAEDPFTDDFEKDRPSVTESISKAYFEGQDERTEHRPLTPDSYYEEDFQAPRDDACGPSGCKDNGGWNAMNAAQDYQRPPSYNPYAAPWRISVEQTSMSADIVGRDSFESVSLASTQPVSCVYPKLTEPAKSRLRQ</sequence>
<name>A0A6A6HIR2_VIRVR</name>
<keyword evidence="2" id="KW-1185">Reference proteome</keyword>
<gene>
    <name evidence="1" type="ORF">EV356DRAFT_508570</name>
</gene>
<evidence type="ECO:0000313" key="1">
    <source>
        <dbReference type="EMBL" id="KAF2237996.1"/>
    </source>
</evidence>
<evidence type="ECO:0000313" key="2">
    <source>
        <dbReference type="Proteomes" id="UP000800092"/>
    </source>
</evidence>
<organism evidence="1 2">
    <name type="scientific">Viridothelium virens</name>
    <name type="common">Speckled blister lichen</name>
    <name type="synonym">Trypethelium virens</name>
    <dbReference type="NCBI Taxonomy" id="1048519"/>
    <lineage>
        <taxon>Eukaryota</taxon>
        <taxon>Fungi</taxon>
        <taxon>Dikarya</taxon>
        <taxon>Ascomycota</taxon>
        <taxon>Pezizomycotina</taxon>
        <taxon>Dothideomycetes</taxon>
        <taxon>Dothideomycetes incertae sedis</taxon>
        <taxon>Trypetheliales</taxon>
        <taxon>Trypetheliaceae</taxon>
        <taxon>Viridothelium</taxon>
    </lineage>
</organism>
<accession>A0A6A6HIR2</accession>
<reference evidence="1" key="1">
    <citation type="journal article" date="2020" name="Stud. Mycol.">
        <title>101 Dothideomycetes genomes: a test case for predicting lifestyles and emergence of pathogens.</title>
        <authorList>
            <person name="Haridas S."/>
            <person name="Albert R."/>
            <person name="Binder M."/>
            <person name="Bloem J."/>
            <person name="Labutti K."/>
            <person name="Salamov A."/>
            <person name="Andreopoulos B."/>
            <person name="Baker S."/>
            <person name="Barry K."/>
            <person name="Bills G."/>
            <person name="Bluhm B."/>
            <person name="Cannon C."/>
            <person name="Castanera R."/>
            <person name="Culley D."/>
            <person name="Daum C."/>
            <person name="Ezra D."/>
            <person name="Gonzalez J."/>
            <person name="Henrissat B."/>
            <person name="Kuo A."/>
            <person name="Liang C."/>
            <person name="Lipzen A."/>
            <person name="Lutzoni F."/>
            <person name="Magnuson J."/>
            <person name="Mondo S."/>
            <person name="Nolan M."/>
            <person name="Ohm R."/>
            <person name="Pangilinan J."/>
            <person name="Park H.-J."/>
            <person name="Ramirez L."/>
            <person name="Alfaro M."/>
            <person name="Sun H."/>
            <person name="Tritt A."/>
            <person name="Yoshinaga Y."/>
            <person name="Zwiers L.-H."/>
            <person name="Turgeon B."/>
            <person name="Goodwin S."/>
            <person name="Spatafora J."/>
            <person name="Crous P."/>
            <person name="Grigoriev I."/>
        </authorList>
    </citation>
    <scope>NUCLEOTIDE SEQUENCE</scope>
    <source>
        <strain evidence="1">Tuck. ex Michener</strain>
    </source>
</reference>